<evidence type="ECO:0000313" key="14">
    <source>
        <dbReference type="Proteomes" id="UP000743370"/>
    </source>
</evidence>
<dbReference type="GO" id="GO:0005634">
    <property type="term" value="C:nucleus"/>
    <property type="evidence" value="ECO:0007669"/>
    <property type="project" value="UniProtKB-SubCell"/>
</dbReference>
<evidence type="ECO:0000256" key="1">
    <source>
        <dbReference type="ARBA" id="ARBA00004123"/>
    </source>
</evidence>
<comment type="similarity">
    <text evidence="8">Belongs to the NPH3 family.</text>
</comment>
<dbReference type="PROSITE" id="PS51649">
    <property type="entry name" value="NPH3"/>
    <property type="match status" value="1"/>
</dbReference>
<dbReference type="InterPro" id="IPR043454">
    <property type="entry name" value="NPH3/RPT2-like"/>
</dbReference>
<accession>A0A8T0JQS4</accession>
<dbReference type="InterPro" id="IPR003340">
    <property type="entry name" value="B3_DNA-bd"/>
</dbReference>
<evidence type="ECO:0000256" key="3">
    <source>
        <dbReference type="ARBA" id="ARBA00022786"/>
    </source>
</evidence>
<evidence type="ECO:0000259" key="12">
    <source>
        <dbReference type="PROSITE" id="PS51649"/>
    </source>
</evidence>
<evidence type="ECO:0000313" key="13">
    <source>
        <dbReference type="EMBL" id="KAG2377252.1"/>
    </source>
</evidence>
<evidence type="ECO:0000256" key="7">
    <source>
        <dbReference type="ARBA" id="ARBA00023242"/>
    </source>
</evidence>
<evidence type="ECO:0000256" key="9">
    <source>
        <dbReference type="SAM" id="Coils"/>
    </source>
</evidence>
<dbReference type="EMBL" id="JABFOF010000010">
    <property type="protein sequence ID" value="KAG2377252.1"/>
    <property type="molecule type" value="Genomic_DNA"/>
</dbReference>
<dbReference type="Pfam" id="PF02362">
    <property type="entry name" value="B3"/>
    <property type="match status" value="1"/>
</dbReference>
<dbReference type="Gene3D" id="2.40.330.10">
    <property type="entry name" value="DNA-binding pseudobarrel domain"/>
    <property type="match status" value="1"/>
</dbReference>
<feature type="compositionally biased region" description="Basic and acidic residues" evidence="10">
    <location>
        <begin position="100"/>
        <end position="114"/>
    </location>
</feature>
<comment type="pathway">
    <text evidence="2">Protein modification; protein ubiquitination.</text>
</comment>
<evidence type="ECO:0000259" key="11">
    <source>
        <dbReference type="PROSITE" id="PS50863"/>
    </source>
</evidence>
<dbReference type="PANTHER" id="PTHR32370">
    <property type="entry name" value="OS12G0117600 PROTEIN"/>
    <property type="match status" value="1"/>
</dbReference>
<evidence type="ECO:0000256" key="8">
    <source>
        <dbReference type="PROSITE-ProRule" id="PRU00982"/>
    </source>
</evidence>
<dbReference type="Pfam" id="PF03000">
    <property type="entry name" value="NPH3"/>
    <property type="match status" value="1"/>
</dbReference>
<reference evidence="13 14" key="1">
    <citation type="submission" date="2020-05" db="EMBL/GenBank/DDBJ databases">
        <title>Vigna angularis (adzuki bean) Var. LongXiaoDou No. 4 denovo assembly.</title>
        <authorList>
            <person name="Xiang H."/>
        </authorList>
    </citation>
    <scope>NUCLEOTIDE SEQUENCE [LARGE SCALE GENOMIC DNA]</scope>
    <source>
        <tissue evidence="13">Leaf</tissue>
    </source>
</reference>
<evidence type="ECO:0000256" key="6">
    <source>
        <dbReference type="ARBA" id="ARBA00023163"/>
    </source>
</evidence>
<keyword evidence="4" id="KW-0805">Transcription regulation</keyword>
<keyword evidence="7" id="KW-0539">Nucleus</keyword>
<dbReference type="InterPro" id="IPR027356">
    <property type="entry name" value="NPH3_dom"/>
</dbReference>
<comment type="caution">
    <text evidence="13">The sequence shown here is derived from an EMBL/GenBank/DDBJ whole genome shotgun (WGS) entry which is preliminary data.</text>
</comment>
<organism evidence="13 14">
    <name type="scientific">Phaseolus angularis</name>
    <name type="common">Azuki bean</name>
    <name type="synonym">Vigna angularis</name>
    <dbReference type="NCBI Taxonomy" id="3914"/>
    <lineage>
        <taxon>Eukaryota</taxon>
        <taxon>Viridiplantae</taxon>
        <taxon>Streptophyta</taxon>
        <taxon>Embryophyta</taxon>
        <taxon>Tracheophyta</taxon>
        <taxon>Spermatophyta</taxon>
        <taxon>Magnoliopsida</taxon>
        <taxon>eudicotyledons</taxon>
        <taxon>Gunneridae</taxon>
        <taxon>Pentapetalae</taxon>
        <taxon>rosids</taxon>
        <taxon>fabids</taxon>
        <taxon>Fabales</taxon>
        <taxon>Fabaceae</taxon>
        <taxon>Papilionoideae</taxon>
        <taxon>50 kb inversion clade</taxon>
        <taxon>NPAAA clade</taxon>
        <taxon>indigoferoid/millettioid clade</taxon>
        <taxon>Phaseoleae</taxon>
        <taxon>Vigna</taxon>
    </lineage>
</organism>
<dbReference type="SUPFAM" id="SSF101936">
    <property type="entry name" value="DNA-binding pseudobarrel domain"/>
    <property type="match status" value="1"/>
</dbReference>
<keyword evidence="3" id="KW-0833">Ubl conjugation pathway</keyword>
<feature type="domain" description="NPH3" evidence="12">
    <location>
        <begin position="350"/>
        <end position="609"/>
    </location>
</feature>
<dbReference type="GO" id="GO:0003677">
    <property type="term" value="F:DNA binding"/>
    <property type="evidence" value="ECO:0007669"/>
    <property type="project" value="UniProtKB-KW"/>
</dbReference>
<evidence type="ECO:0000256" key="5">
    <source>
        <dbReference type="ARBA" id="ARBA00023125"/>
    </source>
</evidence>
<dbReference type="Proteomes" id="UP000743370">
    <property type="component" value="Unassembled WGS sequence"/>
</dbReference>
<protein>
    <submittedName>
        <fullName evidence="13">BTB/POZ domain-containing protein</fullName>
    </submittedName>
</protein>
<feature type="compositionally biased region" description="Polar residues" evidence="10">
    <location>
        <begin position="140"/>
        <end position="154"/>
    </location>
</feature>
<dbReference type="PROSITE" id="PS50863">
    <property type="entry name" value="B3"/>
    <property type="match status" value="1"/>
</dbReference>
<dbReference type="InterPro" id="IPR011333">
    <property type="entry name" value="SKP1/BTB/POZ_sf"/>
</dbReference>
<name>A0A8T0JQS4_PHAAN</name>
<sequence length="664" mass="75231">MTNPVTLSLPNGTKNKVHWVNKGGDVWLCNGWKEFAEYSKLDVSHFLVFRYEGNSCFNVIIFGKSALEIEYPLSRDAANEKVEEIIEGVEFSAKFSEKGSKIPKEELQEKEQQPKKHSKNRACSDYSKHMNHGQKGVSHLPSSSLKTPMTTQARTPKPNDDDLFISIKSGPPKFISKYCGRMKKMLNHEKRMCHGKTLSIEINDFPGGSEGFELVLRFCYNHGKISITVSNVLLLHCCALFLGMTEEVFSSNLLQQTETFLQGICYWSWNEIVVSLKNCELFHTYADKCGLLENIIGALLAKMDQNFEGNLFTSSSSSSPSSPESNHAKTFSCSTQVTPKTVKPTLANKEWWFEDLATLPPKIIEKILQIVGAYKTDNNNSILTRFLLYYLIKVTQTEEINCSNSVDYAGLAETAVCGVIFAGNKSFSCRGLFWVLRIVSRFVMSRDCRIEIEKLIGGVLEQATLDDLLVSGHHMGLCYDVASVIRLIKQFVYINGSDGGECAQKLKKVGRLVDKYLIEIAPDQNLKVTNFLAVAESLPDRARNCFDGVYRPIDIYLQSHPMLAFEERSRLCRCLNYNKLSFEVCKDLAKNPRIPPIIAMKALISQQSNVPSSDLEIQENEIIKTDSFLEEKEDMRQNLQRMELRVKELEILCKEMKVHISKFH</sequence>
<keyword evidence="9" id="KW-0175">Coiled coil</keyword>
<dbReference type="SUPFAM" id="SSF54695">
    <property type="entry name" value="POZ domain"/>
    <property type="match status" value="1"/>
</dbReference>
<dbReference type="InterPro" id="IPR015300">
    <property type="entry name" value="DNA-bd_pseudobarrel_sf"/>
</dbReference>
<proteinExistence type="inferred from homology"/>
<evidence type="ECO:0000256" key="10">
    <source>
        <dbReference type="SAM" id="MobiDB-lite"/>
    </source>
</evidence>
<keyword evidence="5" id="KW-0238">DNA-binding</keyword>
<feature type="region of interest" description="Disordered" evidence="10">
    <location>
        <begin position="100"/>
        <end position="162"/>
    </location>
</feature>
<evidence type="ECO:0000256" key="2">
    <source>
        <dbReference type="ARBA" id="ARBA00004906"/>
    </source>
</evidence>
<evidence type="ECO:0000256" key="4">
    <source>
        <dbReference type="ARBA" id="ARBA00023015"/>
    </source>
</evidence>
<keyword evidence="6" id="KW-0804">Transcription</keyword>
<gene>
    <name evidence="13" type="ORF">HKW66_Vig0252360</name>
</gene>
<feature type="coiled-coil region" evidence="9">
    <location>
        <begin position="625"/>
        <end position="659"/>
    </location>
</feature>
<dbReference type="CDD" id="cd10017">
    <property type="entry name" value="B3_DNA"/>
    <property type="match status" value="1"/>
</dbReference>
<feature type="domain" description="TF-B3" evidence="11">
    <location>
        <begin position="1"/>
        <end position="65"/>
    </location>
</feature>
<dbReference type="AlphaFoldDB" id="A0A8T0JQS4"/>
<comment type="subcellular location">
    <subcellularLocation>
        <location evidence="1">Nucleus</location>
    </subcellularLocation>
</comment>